<dbReference type="Pfam" id="PF04782">
    <property type="entry name" value="DUF632"/>
    <property type="match status" value="1"/>
</dbReference>
<comment type="caution">
    <text evidence="3">The sequence shown here is derived from an EMBL/GenBank/DDBJ whole genome shotgun (WGS) entry which is preliminary data.</text>
</comment>
<evidence type="ECO:0000313" key="4">
    <source>
        <dbReference type="Proteomes" id="UP001634393"/>
    </source>
</evidence>
<dbReference type="EMBL" id="JBJXBP010000002">
    <property type="protein sequence ID" value="KAL3843326.1"/>
    <property type="molecule type" value="Genomic_DNA"/>
</dbReference>
<dbReference type="Proteomes" id="UP001634393">
    <property type="component" value="Unassembled WGS sequence"/>
</dbReference>
<feature type="compositionally biased region" description="Basic and acidic residues" evidence="1">
    <location>
        <begin position="95"/>
        <end position="104"/>
    </location>
</feature>
<accession>A0ABD3U337</accession>
<dbReference type="PANTHER" id="PTHR21450">
    <property type="entry name" value="PROTEIN ALTERED PHOSPHATE STARVATION RESPONSE 1"/>
    <property type="match status" value="1"/>
</dbReference>
<evidence type="ECO:0000256" key="1">
    <source>
        <dbReference type="SAM" id="MobiDB-lite"/>
    </source>
</evidence>
<proteinExistence type="predicted"/>
<feature type="compositionally biased region" description="Acidic residues" evidence="1">
    <location>
        <begin position="105"/>
        <end position="117"/>
    </location>
</feature>
<feature type="domain" description="DUF632" evidence="2">
    <location>
        <begin position="196"/>
        <end position="508"/>
    </location>
</feature>
<sequence length="617" mass="70726">MQLGDASSSSYNPYPPNNYNNNNYTSSMNPYNNFNGYPTRGGYFGGSSPPAQYPEVTSSSKAHPPPPSPPRNSGWDFLNPFESFEKYYPAYTPSRDSREVREEEGIPDLEEEDDDDEVVKEVDGDQKFVDSGRSSHSRVGVEDVRASANDTELQYRAARPGVRVVEYEVHVVDVTDARLKNRGNAKPRSGFKADSEFVREIQLQFTRSSESGTELAKFLEVGKVPYKRKHGKIIVFDLFFSSKILHLPVMSSQPSTFSDSAADSAYLDANQNVELRSKNLSSTLHKLYLWKKKLYEEVKVEEKMRVLHERKSRKLKRLDERGAEATKVDVTRTLVGSLSTKIKIKIAIQVVDKISVKINGLRDDELWPQLNEFIQGLTRMWKSMLECHHNQCQAMGEAKRLDAIAFRKHFSDSHCEATRQLEQDLINWTLKFSYWFGAQKGYVGALNNWLMKCLLYVPEETPDGIVPFSPGRIGAPPVFVVCNQWWQSLDRISDKEVVDSMRDFASNVLQLWDRDKTEIRQRMLMNKEEKKIRSLDKEDLKIQKEIQALDKRMVMNSNGPLTGDVVYRSETTKGGENLQASLRHVLESMERFTCSSLKVYEDLLQRIEEDHLSREHG</sequence>
<evidence type="ECO:0000259" key="2">
    <source>
        <dbReference type="Pfam" id="PF04782"/>
    </source>
</evidence>
<feature type="region of interest" description="Disordered" evidence="1">
    <location>
        <begin position="94"/>
        <end position="117"/>
    </location>
</feature>
<organism evidence="3 4">
    <name type="scientific">Penstemon smallii</name>
    <dbReference type="NCBI Taxonomy" id="265156"/>
    <lineage>
        <taxon>Eukaryota</taxon>
        <taxon>Viridiplantae</taxon>
        <taxon>Streptophyta</taxon>
        <taxon>Embryophyta</taxon>
        <taxon>Tracheophyta</taxon>
        <taxon>Spermatophyta</taxon>
        <taxon>Magnoliopsida</taxon>
        <taxon>eudicotyledons</taxon>
        <taxon>Gunneridae</taxon>
        <taxon>Pentapetalae</taxon>
        <taxon>asterids</taxon>
        <taxon>lamiids</taxon>
        <taxon>Lamiales</taxon>
        <taxon>Plantaginaceae</taxon>
        <taxon>Cheloneae</taxon>
        <taxon>Penstemon</taxon>
    </lineage>
</organism>
<dbReference type="PANTHER" id="PTHR21450:SF41">
    <property type="entry name" value="RNA POLYMERASE SUBUNIT BETA, PUTATIVE (DUF630 AND DUF632)-RELATED"/>
    <property type="match status" value="1"/>
</dbReference>
<keyword evidence="4" id="KW-1185">Reference proteome</keyword>
<dbReference type="InterPro" id="IPR006867">
    <property type="entry name" value="DUF632"/>
</dbReference>
<reference evidence="3 4" key="1">
    <citation type="submission" date="2024-12" db="EMBL/GenBank/DDBJ databases">
        <title>The unique morphological basis and parallel evolutionary history of personate flowers in Penstemon.</title>
        <authorList>
            <person name="Depatie T.H."/>
            <person name="Wessinger C.A."/>
        </authorList>
    </citation>
    <scope>NUCLEOTIDE SEQUENCE [LARGE SCALE GENOMIC DNA]</scope>
    <source>
        <strain evidence="3">WTNN_2</strain>
        <tissue evidence="3">Leaf</tissue>
    </source>
</reference>
<feature type="region of interest" description="Disordered" evidence="1">
    <location>
        <begin position="1"/>
        <end position="76"/>
    </location>
</feature>
<name>A0ABD3U337_9LAMI</name>
<dbReference type="AlphaFoldDB" id="A0ABD3U337"/>
<protein>
    <recommendedName>
        <fullName evidence="2">DUF632 domain-containing protein</fullName>
    </recommendedName>
</protein>
<gene>
    <name evidence="3" type="ORF">ACJIZ3_000729</name>
</gene>
<feature type="compositionally biased region" description="Low complexity" evidence="1">
    <location>
        <begin position="7"/>
        <end position="33"/>
    </location>
</feature>
<evidence type="ECO:0000313" key="3">
    <source>
        <dbReference type="EMBL" id="KAL3843326.1"/>
    </source>
</evidence>